<dbReference type="SMART" id="SM00387">
    <property type="entry name" value="HATPase_c"/>
    <property type="match status" value="1"/>
</dbReference>
<evidence type="ECO:0000256" key="9">
    <source>
        <dbReference type="ARBA" id="ARBA00023012"/>
    </source>
</evidence>
<dbReference type="SUPFAM" id="SSF55874">
    <property type="entry name" value="ATPase domain of HSP90 chaperone/DNA topoisomerase II/histidine kinase"/>
    <property type="match status" value="1"/>
</dbReference>
<name>A0A3B0SPP3_9ZZZZ</name>
<dbReference type="PRINTS" id="PR00344">
    <property type="entry name" value="BCTRLSENSOR"/>
</dbReference>
<evidence type="ECO:0000256" key="4">
    <source>
        <dbReference type="ARBA" id="ARBA00022553"/>
    </source>
</evidence>
<evidence type="ECO:0000259" key="12">
    <source>
        <dbReference type="PROSITE" id="PS50109"/>
    </source>
</evidence>
<evidence type="ECO:0000256" key="10">
    <source>
        <dbReference type="ARBA" id="ARBA00023136"/>
    </source>
</evidence>
<dbReference type="Pfam" id="PF02518">
    <property type="entry name" value="HATPase_c"/>
    <property type="match status" value="1"/>
</dbReference>
<feature type="domain" description="HAMP" evidence="13">
    <location>
        <begin position="268"/>
        <end position="323"/>
    </location>
</feature>
<dbReference type="CDD" id="cd06225">
    <property type="entry name" value="HAMP"/>
    <property type="match status" value="1"/>
</dbReference>
<dbReference type="InterPro" id="IPR003594">
    <property type="entry name" value="HATPase_dom"/>
</dbReference>
<dbReference type="InterPro" id="IPR004358">
    <property type="entry name" value="Sig_transdc_His_kin-like_C"/>
</dbReference>
<keyword evidence="5 14" id="KW-0808">Transferase</keyword>
<evidence type="ECO:0000256" key="6">
    <source>
        <dbReference type="ARBA" id="ARBA00022692"/>
    </source>
</evidence>
<dbReference type="GO" id="GO:0000155">
    <property type="term" value="F:phosphorelay sensor kinase activity"/>
    <property type="evidence" value="ECO:0007669"/>
    <property type="project" value="InterPro"/>
</dbReference>
<protein>
    <recommendedName>
        <fullName evidence="3">histidine kinase</fullName>
        <ecNumber evidence="3">2.7.13.3</ecNumber>
    </recommendedName>
</protein>
<dbReference type="InterPro" id="IPR003661">
    <property type="entry name" value="HisK_dim/P_dom"/>
</dbReference>
<keyword evidence="7 14" id="KW-0418">Kinase</keyword>
<dbReference type="InterPro" id="IPR005467">
    <property type="entry name" value="His_kinase_dom"/>
</dbReference>
<feature type="domain" description="Histidine kinase" evidence="12">
    <location>
        <begin position="331"/>
        <end position="556"/>
    </location>
</feature>
<evidence type="ECO:0000256" key="1">
    <source>
        <dbReference type="ARBA" id="ARBA00000085"/>
    </source>
</evidence>
<dbReference type="Gene3D" id="3.30.565.10">
    <property type="entry name" value="Histidine kinase-like ATPase, C-terminal domain"/>
    <property type="match status" value="1"/>
</dbReference>
<dbReference type="InterPro" id="IPR036890">
    <property type="entry name" value="HATPase_C_sf"/>
</dbReference>
<accession>A0A3B0SPP3</accession>
<evidence type="ECO:0000256" key="8">
    <source>
        <dbReference type="ARBA" id="ARBA00022989"/>
    </source>
</evidence>
<dbReference type="InterPro" id="IPR003660">
    <property type="entry name" value="HAMP_dom"/>
</dbReference>
<evidence type="ECO:0000256" key="3">
    <source>
        <dbReference type="ARBA" id="ARBA00012438"/>
    </source>
</evidence>
<keyword evidence="8 11" id="KW-1133">Transmembrane helix</keyword>
<feature type="transmembrane region" description="Helical" evidence="11">
    <location>
        <begin position="35"/>
        <end position="57"/>
    </location>
</feature>
<dbReference type="PANTHER" id="PTHR45436:SF5">
    <property type="entry name" value="SENSOR HISTIDINE KINASE TRCS"/>
    <property type="match status" value="1"/>
</dbReference>
<comment type="catalytic activity">
    <reaction evidence="1">
        <text>ATP + protein L-histidine = ADP + protein N-phospho-L-histidine.</text>
        <dbReference type="EC" id="2.7.13.3"/>
    </reaction>
</comment>
<evidence type="ECO:0000313" key="14">
    <source>
        <dbReference type="EMBL" id="VAW04252.1"/>
    </source>
</evidence>
<dbReference type="InterPro" id="IPR025908">
    <property type="entry name" value="Sensor_TM1"/>
</dbReference>
<reference evidence="14" key="1">
    <citation type="submission" date="2018-06" db="EMBL/GenBank/DDBJ databases">
        <authorList>
            <person name="Zhirakovskaya E."/>
        </authorList>
    </citation>
    <scope>NUCLEOTIDE SEQUENCE</scope>
</reference>
<dbReference type="Pfam" id="PF13755">
    <property type="entry name" value="Sensor_TM1"/>
    <property type="match status" value="1"/>
</dbReference>
<dbReference type="CDD" id="cd00082">
    <property type="entry name" value="HisKA"/>
    <property type="match status" value="1"/>
</dbReference>
<feature type="transmembrane region" description="Helical" evidence="11">
    <location>
        <begin position="251"/>
        <end position="271"/>
    </location>
</feature>
<evidence type="ECO:0000256" key="5">
    <source>
        <dbReference type="ARBA" id="ARBA00022679"/>
    </source>
</evidence>
<dbReference type="GO" id="GO:0016020">
    <property type="term" value="C:membrane"/>
    <property type="evidence" value="ECO:0007669"/>
    <property type="project" value="UniProtKB-SubCell"/>
</dbReference>
<gene>
    <name evidence="14" type="ORF">MNBD_ALPHA01-1459</name>
</gene>
<dbReference type="PROSITE" id="PS50109">
    <property type="entry name" value="HIS_KIN"/>
    <property type="match status" value="1"/>
</dbReference>
<evidence type="ECO:0000256" key="7">
    <source>
        <dbReference type="ARBA" id="ARBA00022777"/>
    </source>
</evidence>
<dbReference type="InterPro" id="IPR036097">
    <property type="entry name" value="HisK_dim/P_sf"/>
</dbReference>
<keyword evidence="10 11" id="KW-0472">Membrane</keyword>
<sequence>MGSDTDIVKADTLSGPDDEDTGISLLRPKRRISPLTFRILVVNLIALGFLAGGILYIDQYQETMIQARVDTLIKDAEVMAGALGEAATAATDKTELRLKPAEQIIVRVVGVTNNRTRLFGLDGRLLLDSRDLAVDHAVIIDELPSSRGMAAFRDRLVDNITLLLDSMHRPQSLELYREYKNQMAEHYPEVMGALEGDIGYRIRQLSDRTEIITVAAPVQRFRRVLGALLLSTDTRDINEAVQQTRMTFLKFFGVVLLVTLLLSMFLARTIVRPILRLARSADRISAGTHTGADIPDYSGRNDEVGDLSRSLKDMTLALARQIDAVAAFAADVSHELKNPLTSLRSALETLPLAKDTAAREKLLGIISDDVGRLDRLISDISNASRLDAEMSRSQMGEVNLKTLLEMLVDLYGSVHGHDGPTVHFDIVGHKNRKKFDKDYCVSGLEGQLGQLFRNLIDNAISFSRPDGNIRVRLSQTKDMVQVVVEDEGQGIPEDKLEDIFERFYTERPKSEAFGKHSGLGLSICKQIVEAHGGIIVAENRKKTTGARFKVQLRHMSHKPEQTP</sequence>
<dbReference type="InterPro" id="IPR050428">
    <property type="entry name" value="TCS_sensor_his_kinase"/>
</dbReference>
<comment type="subcellular location">
    <subcellularLocation>
        <location evidence="2">Membrane</location>
    </subcellularLocation>
</comment>
<evidence type="ECO:0000256" key="2">
    <source>
        <dbReference type="ARBA" id="ARBA00004370"/>
    </source>
</evidence>
<dbReference type="SMART" id="SM00304">
    <property type="entry name" value="HAMP"/>
    <property type="match status" value="1"/>
</dbReference>
<dbReference type="EC" id="2.7.13.3" evidence="3"/>
<dbReference type="SUPFAM" id="SSF47384">
    <property type="entry name" value="Homodimeric domain of signal transducing histidine kinase"/>
    <property type="match status" value="1"/>
</dbReference>
<dbReference type="InterPro" id="IPR025919">
    <property type="entry name" value="Stimulus_sens_dom"/>
</dbReference>
<keyword evidence="9" id="KW-0902">Two-component regulatory system</keyword>
<evidence type="ECO:0000259" key="13">
    <source>
        <dbReference type="PROSITE" id="PS50885"/>
    </source>
</evidence>
<evidence type="ECO:0000256" key="11">
    <source>
        <dbReference type="SAM" id="Phobius"/>
    </source>
</evidence>
<dbReference type="PANTHER" id="PTHR45436">
    <property type="entry name" value="SENSOR HISTIDINE KINASE YKOH"/>
    <property type="match status" value="1"/>
</dbReference>
<dbReference type="SUPFAM" id="SSF158472">
    <property type="entry name" value="HAMP domain-like"/>
    <property type="match status" value="1"/>
</dbReference>
<dbReference type="SMART" id="SM00388">
    <property type="entry name" value="HisKA"/>
    <property type="match status" value="1"/>
</dbReference>
<dbReference type="Pfam" id="PF00512">
    <property type="entry name" value="HisKA"/>
    <property type="match status" value="1"/>
</dbReference>
<organism evidence="14">
    <name type="scientific">hydrothermal vent metagenome</name>
    <dbReference type="NCBI Taxonomy" id="652676"/>
    <lineage>
        <taxon>unclassified sequences</taxon>
        <taxon>metagenomes</taxon>
        <taxon>ecological metagenomes</taxon>
    </lineage>
</organism>
<dbReference type="AlphaFoldDB" id="A0A3B0SPP3"/>
<dbReference type="Gene3D" id="1.10.287.130">
    <property type="match status" value="1"/>
</dbReference>
<keyword evidence="4" id="KW-0597">Phosphoprotein</keyword>
<keyword evidence="6 11" id="KW-0812">Transmembrane</keyword>
<dbReference type="EMBL" id="UOEJ01000187">
    <property type="protein sequence ID" value="VAW04252.1"/>
    <property type="molecule type" value="Genomic_DNA"/>
</dbReference>
<dbReference type="Pfam" id="PF13756">
    <property type="entry name" value="Stimulus_sens_1"/>
    <property type="match status" value="1"/>
</dbReference>
<proteinExistence type="predicted"/>
<dbReference type="Gene3D" id="6.10.340.10">
    <property type="match status" value="1"/>
</dbReference>
<dbReference type="PROSITE" id="PS50885">
    <property type="entry name" value="HAMP"/>
    <property type="match status" value="1"/>
</dbReference>
<dbReference type="Pfam" id="PF00672">
    <property type="entry name" value="HAMP"/>
    <property type="match status" value="1"/>
</dbReference>